<organism evidence="10 11">
    <name type="scientific">Geomicrobium halophilum</name>
    <dbReference type="NCBI Taxonomy" id="549000"/>
    <lineage>
        <taxon>Bacteria</taxon>
        <taxon>Bacillati</taxon>
        <taxon>Bacillota</taxon>
        <taxon>Bacilli</taxon>
        <taxon>Bacillales</taxon>
        <taxon>Geomicrobium</taxon>
    </lineage>
</organism>
<keyword evidence="6 7" id="KW-0694">RNA-binding</keyword>
<comment type="catalytic activity">
    <reaction evidence="7">
        <text>adenosine(1518)/adenosine(1519) in 16S rRNA + 4 S-adenosyl-L-methionine = N(6)-dimethyladenosine(1518)/N(6)-dimethyladenosine(1519) in 16S rRNA + 4 S-adenosyl-L-homocysteine + 4 H(+)</text>
        <dbReference type="Rhea" id="RHEA:19609"/>
        <dbReference type="Rhea" id="RHEA-COMP:10232"/>
        <dbReference type="Rhea" id="RHEA-COMP:10233"/>
        <dbReference type="ChEBI" id="CHEBI:15378"/>
        <dbReference type="ChEBI" id="CHEBI:57856"/>
        <dbReference type="ChEBI" id="CHEBI:59789"/>
        <dbReference type="ChEBI" id="CHEBI:74411"/>
        <dbReference type="ChEBI" id="CHEBI:74493"/>
        <dbReference type="EC" id="2.1.1.182"/>
    </reaction>
</comment>
<evidence type="ECO:0000256" key="5">
    <source>
        <dbReference type="ARBA" id="ARBA00022691"/>
    </source>
</evidence>
<feature type="binding site" evidence="7 8">
    <location>
        <position position="77"/>
    </location>
    <ligand>
        <name>S-adenosyl-L-methionine</name>
        <dbReference type="ChEBI" id="CHEBI:59789"/>
    </ligand>
</feature>
<dbReference type="GO" id="GO:0003723">
    <property type="term" value="F:RNA binding"/>
    <property type="evidence" value="ECO:0007669"/>
    <property type="project" value="UniProtKB-UniRule"/>
</dbReference>
<dbReference type="InterPro" id="IPR029063">
    <property type="entry name" value="SAM-dependent_MTases_sf"/>
</dbReference>
<keyword evidence="1 7" id="KW-0963">Cytoplasm</keyword>
<dbReference type="SUPFAM" id="SSF53335">
    <property type="entry name" value="S-adenosyl-L-methionine-dependent methyltransferases"/>
    <property type="match status" value="1"/>
</dbReference>
<reference evidence="10 11" key="1">
    <citation type="submission" date="2020-08" db="EMBL/GenBank/DDBJ databases">
        <title>Genomic Encyclopedia of Type Strains, Phase IV (KMG-IV): sequencing the most valuable type-strain genomes for metagenomic binning, comparative biology and taxonomic classification.</title>
        <authorList>
            <person name="Goeker M."/>
        </authorList>
    </citation>
    <scope>NUCLEOTIDE SEQUENCE [LARGE SCALE GENOMIC DNA]</scope>
    <source>
        <strain evidence="10 11">DSM 21769</strain>
    </source>
</reference>
<feature type="domain" description="Ribosomal RNA adenine methylase transferase N-terminal" evidence="9">
    <location>
        <begin position="36"/>
        <end position="212"/>
    </location>
</feature>
<dbReference type="InterPro" id="IPR011530">
    <property type="entry name" value="rRNA_adenine_dimethylase"/>
</dbReference>
<feature type="binding site" evidence="7 8">
    <location>
        <position position="102"/>
    </location>
    <ligand>
        <name>S-adenosyl-L-methionine</name>
        <dbReference type="ChEBI" id="CHEBI:59789"/>
    </ligand>
</feature>
<evidence type="ECO:0000256" key="1">
    <source>
        <dbReference type="ARBA" id="ARBA00022490"/>
    </source>
</evidence>
<dbReference type="Gene3D" id="1.10.8.100">
    <property type="entry name" value="Ribosomal RNA adenine dimethylase-like, domain 2"/>
    <property type="match status" value="1"/>
</dbReference>
<dbReference type="PANTHER" id="PTHR11727">
    <property type="entry name" value="DIMETHYLADENOSINE TRANSFERASE"/>
    <property type="match status" value="1"/>
</dbReference>
<dbReference type="EC" id="2.1.1.182" evidence="7"/>
<keyword evidence="11" id="KW-1185">Reference proteome</keyword>
<feature type="binding site" evidence="7 8">
    <location>
        <position position="56"/>
    </location>
    <ligand>
        <name>S-adenosyl-L-methionine</name>
        <dbReference type="ChEBI" id="CHEBI:59789"/>
    </ligand>
</feature>
<keyword evidence="3 7" id="KW-0489">Methyltransferase</keyword>
<accession>A0A841PRH6</accession>
<feature type="binding site" evidence="7 8">
    <location>
        <position position="127"/>
    </location>
    <ligand>
        <name>S-adenosyl-L-methionine</name>
        <dbReference type="ChEBI" id="CHEBI:59789"/>
    </ligand>
</feature>
<evidence type="ECO:0000313" key="10">
    <source>
        <dbReference type="EMBL" id="MBB6451517.1"/>
    </source>
</evidence>
<dbReference type="PROSITE" id="PS01131">
    <property type="entry name" value="RRNA_A_DIMETH"/>
    <property type="match status" value="1"/>
</dbReference>
<evidence type="ECO:0000256" key="6">
    <source>
        <dbReference type="ARBA" id="ARBA00022884"/>
    </source>
</evidence>
<keyword evidence="2 7" id="KW-0698">rRNA processing</keyword>
<dbReference type="Proteomes" id="UP000568839">
    <property type="component" value="Unassembled WGS sequence"/>
</dbReference>
<sequence length="298" mass="33280">MTKDIATPSRTKAIMDKHQLSFKKSLGQNFILDANILRRMVEASGVTKEDGVIEVGPGIGALTEQFARRAKKVIAFEIDQRLLPVLDDTLSDYTNVDIYHQDILKANMQELFETTFSDTKDVVAAGNLPYYITTPILMAFLEKRLPIKTLTVMMQKEVGERLAAKPGTKAYGSLSIAAQYYAETEEVMTVPATVFMPRPHVDSTIICCRIRTQPPVQVEDEQLFFTVVRAAFAQRRKTLMNNLRHWIGKKGDQDALKAAFRYAGIEGGTRAEMLSLSEFAALTDGLLKEKVVPSLELS</sequence>
<dbReference type="InterPro" id="IPR023165">
    <property type="entry name" value="rRNA_Ade_diMease-like_C"/>
</dbReference>
<evidence type="ECO:0000256" key="7">
    <source>
        <dbReference type="HAMAP-Rule" id="MF_00607"/>
    </source>
</evidence>
<feature type="binding site" evidence="7 8">
    <location>
        <position position="31"/>
    </location>
    <ligand>
        <name>S-adenosyl-L-methionine</name>
        <dbReference type="ChEBI" id="CHEBI:59789"/>
    </ligand>
</feature>
<evidence type="ECO:0000256" key="8">
    <source>
        <dbReference type="PROSITE-ProRule" id="PRU01026"/>
    </source>
</evidence>
<evidence type="ECO:0000256" key="4">
    <source>
        <dbReference type="ARBA" id="ARBA00022679"/>
    </source>
</evidence>
<keyword evidence="4 7" id="KW-0808">Transferase</keyword>
<comment type="caution">
    <text evidence="10">The sequence shown here is derived from an EMBL/GenBank/DDBJ whole genome shotgun (WGS) entry which is preliminary data.</text>
</comment>
<evidence type="ECO:0000256" key="2">
    <source>
        <dbReference type="ARBA" id="ARBA00022552"/>
    </source>
</evidence>
<dbReference type="CDD" id="cd02440">
    <property type="entry name" value="AdoMet_MTases"/>
    <property type="match status" value="1"/>
</dbReference>
<dbReference type="InterPro" id="IPR001737">
    <property type="entry name" value="KsgA/Erm"/>
</dbReference>
<dbReference type="PANTHER" id="PTHR11727:SF7">
    <property type="entry name" value="DIMETHYLADENOSINE TRANSFERASE-RELATED"/>
    <property type="match status" value="1"/>
</dbReference>
<comment type="subcellular location">
    <subcellularLocation>
        <location evidence="7">Cytoplasm</location>
    </subcellularLocation>
</comment>
<keyword evidence="5 7" id="KW-0949">S-adenosyl-L-methionine</keyword>
<dbReference type="AlphaFoldDB" id="A0A841PRH6"/>
<evidence type="ECO:0000313" key="11">
    <source>
        <dbReference type="Proteomes" id="UP000568839"/>
    </source>
</evidence>
<dbReference type="InterPro" id="IPR020598">
    <property type="entry name" value="rRNA_Ade_methylase_Trfase_N"/>
</dbReference>
<dbReference type="NCBIfam" id="TIGR00755">
    <property type="entry name" value="ksgA"/>
    <property type="match status" value="1"/>
</dbReference>
<dbReference type="SMART" id="SM00650">
    <property type="entry name" value="rADc"/>
    <property type="match status" value="1"/>
</dbReference>
<dbReference type="RefSeq" id="WP_184405831.1">
    <property type="nucleotide sequence ID" value="NZ_JACHHJ010000008.1"/>
</dbReference>
<comment type="function">
    <text evidence="7">Specifically dimethylates two adjacent adenosines (A1518 and A1519) in the loop of a conserved hairpin near the 3'-end of 16S rRNA in the 30S particle. May play a critical role in biogenesis of 30S subunits.</text>
</comment>
<dbReference type="FunFam" id="3.40.50.150:FF:000023">
    <property type="entry name" value="Ribosomal RNA small subunit methyltransferase A"/>
    <property type="match status" value="1"/>
</dbReference>
<evidence type="ECO:0000259" key="9">
    <source>
        <dbReference type="SMART" id="SM00650"/>
    </source>
</evidence>
<evidence type="ECO:0000256" key="3">
    <source>
        <dbReference type="ARBA" id="ARBA00022603"/>
    </source>
</evidence>
<feature type="binding site" evidence="7 8">
    <location>
        <position position="29"/>
    </location>
    <ligand>
        <name>S-adenosyl-L-methionine</name>
        <dbReference type="ChEBI" id="CHEBI:59789"/>
    </ligand>
</feature>
<gene>
    <name evidence="7" type="primary">rsmA</name>
    <name evidence="7" type="synonym">ksgA</name>
    <name evidence="10" type="ORF">HNR44_003530</name>
</gene>
<dbReference type="EMBL" id="JACHHJ010000008">
    <property type="protein sequence ID" value="MBB6451517.1"/>
    <property type="molecule type" value="Genomic_DNA"/>
</dbReference>
<dbReference type="PROSITE" id="PS51689">
    <property type="entry name" value="SAM_RNA_A_N6_MT"/>
    <property type="match status" value="1"/>
</dbReference>
<protein>
    <recommendedName>
        <fullName evidence="7">Ribosomal RNA small subunit methyltransferase A</fullName>
        <ecNumber evidence="7">2.1.1.182</ecNumber>
    </recommendedName>
    <alternativeName>
        <fullName evidence="7">16S rRNA (adenine(1518)-N(6)/adenine(1519)-N(6))-dimethyltransferase</fullName>
    </alternativeName>
    <alternativeName>
        <fullName evidence="7">16S rRNA dimethyladenosine transferase</fullName>
    </alternativeName>
    <alternativeName>
        <fullName evidence="7">16S rRNA dimethylase</fullName>
    </alternativeName>
    <alternativeName>
        <fullName evidence="7">S-adenosylmethionine-6-N', N'-adenosyl(rRNA) dimethyltransferase</fullName>
    </alternativeName>
</protein>
<dbReference type="HAMAP" id="MF_00607">
    <property type="entry name" value="16SrRNA_methyltr_A"/>
    <property type="match status" value="1"/>
</dbReference>
<name>A0A841PRH6_9BACL</name>
<proteinExistence type="inferred from homology"/>
<comment type="similarity">
    <text evidence="7">Belongs to the class I-like SAM-binding methyltransferase superfamily. rRNA adenine N(6)-methyltransferase family. RsmA subfamily.</text>
</comment>
<dbReference type="GO" id="GO:0005829">
    <property type="term" value="C:cytosol"/>
    <property type="evidence" value="ECO:0007669"/>
    <property type="project" value="TreeGrafter"/>
</dbReference>
<dbReference type="InterPro" id="IPR020596">
    <property type="entry name" value="rRNA_Ade_Mease_Trfase_CS"/>
</dbReference>
<dbReference type="Gene3D" id="3.40.50.150">
    <property type="entry name" value="Vaccinia Virus protein VP39"/>
    <property type="match status" value="1"/>
</dbReference>
<dbReference type="GO" id="GO:0052908">
    <property type="term" value="F:16S rRNA (adenine(1518)-N(6)/adenine(1519)-N(6))-dimethyltransferase activity"/>
    <property type="evidence" value="ECO:0007669"/>
    <property type="project" value="UniProtKB-EC"/>
</dbReference>
<dbReference type="Pfam" id="PF00398">
    <property type="entry name" value="RrnaAD"/>
    <property type="match status" value="1"/>
</dbReference>